<reference evidence="2 3" key="1">
    <citation type="journal article" date="2011" name="Nat. Biotechnol.">
        <title>Comparative genomic analysis of the thermophilic biomass-degrading fungi Myceliophthora thermophila and Thielavia terrestris.</title>
        <authorList>
            <person name="Berka R.M."/>
            <person name="Grigoriev I.V."/>
            <person name="Otillar R."/>
            <person name="Salamov A."/>
            <person name="Grimwood J."/>
            <person name="Reid I."/>
            <person name="Ishmael N."/>
            <person name="John T."/>
            <person name="Darmond C."/>
            <person name="Moisan M.-C."/>
            <person name="Henrissat B."/>
            <person name="Coutinho P.M."/>
            <person name="Lombard V."/>
            <person name="Natvig D.O."/>
            <person name="Lindquist E."/>
            <person name="Schmutz J."/>
            <person name="Lucas S."/>
            <person name="Harris P."/>
            <person name="Powlowski J."/>
            <person name="Bellemare A."/>
            <person name="Taylor D."/>
            <person name="Butler G."/>
            <person name="de Vries R.P."/>
            <person name="Allijn I.E."/>
            <person name="van den Brink J."/>
            <person name="Ushinsky S."/>
            <person name="Storms R."/>
            <person name="Powell A.J."/>
            <person name="Paulsen I.T."/>
            <person name="Elbourne L.D.H."/>
            <person name="Baker S.E."/>
            <person name="Magnuson J."/>
            <person name="LaBoissiere S."/>
            <person name="Clutterbuck A.J."/>
            <person name="Martinez D."/>
            <person name="Wogulis M."/>
            <person name="de Leon A.L."/>
            <person name="Rey M.W."/>
            <person name="Tsang A."/>
        </authorList>
    </citation>
    <scope>NUCLEOTIDE SEQUENCE [LARGE SCALE GENOMIC DNA]</scope>
    <source>
        <strain evidence="3">ATCC 38088 / NRRL 8126</strain>
    </source>
</reference>
<accession>G2R089</accession>
<feature type="compositionally biased region" description="Basic residues" evidence="1">
    <location>
        <begin position="1"/>
        <end position="10"/>
    </location>
</feature>
<evidence type="ECO:0000256" key="1">
    <source>
        <dbReference type="SAM" id="MobiDB-lite"/>
    </source>
</evidence>
<sequence length="353" mass="39691">MGQRLSHLHRSSSSPGPTPIPTPTPTPAPETPPSLPPVGLLRLPVELLLSIAAQLSSSPESIVALSLTCKHLRLALAKEVAKVHVKCRVGILALLEKDLGDRFVYCSACCQLHLFSPSWPILECNRFRYYKAWAFDPNWRGYPYHFLARLVMNRHFYGPSHGLPLDSLTEPAWGYSWDAGPPWRQIPSARVVGNELFLRISHVLEGRASIVRDAIDEGHYHICIHVGSDSATRILYKARNGRDPMPEVKKPPNGLALLRACRNVTRACVECLTDYTITIETAEDDVGPLVDGWRVTITSYHQLGPCRDIQDWKWIALTRDWTTRVPGDFEIPKRDMVVYPPGIVRERWGVEDG</sequence>
<dbReference type="HOGENOM" id="CLU_057724_0_0_1"/>
<dbReference type="KEGG" id="ttt:THITE_2043632"/>
<name>G2R089_THETT</name>
<organism evidence="2 3">
    <name type="scientific">Thermothielavioides terrestris (strain ATCC 38088 / NRRL 8126)</name>
    <name type="common">Thielavia terrestris</name>
    <dbReference type="NCBI Taxonomy" id="578455"/>
    <lineage>
        <taxon>Eukaryota</taxon>
        <taxon>Fungi</taxon>
        <taxon>Dikarya</taxon>
        <taxon>Ascomycota</taxon>
        <taxon>Pezizomycotina</taxon>
        <taxon>Sordariomycetes</taxon>
        <taxon>Sordariomycetidae</taxon>
        <taxon>Sordariales</taxon>
        <taxon>Chaetomiaceae</taxon>
        <taxon>Thermothielavioides</taxon>
        <taxon>Thermothielavioides terrestris</taxon>
    </lineage>
</organism>
<proteinExistence type="predicted"/>
<gene>
    <name evidence="2" type="ORF">THITE_2043632</name>
</gene>
<dbReference type="STRING" id="578455.G2R089"/>
<dbReference type="OrthoDB" id="4587245at2759"/>
<keyword evidence="3" id="KW-1185">Reference proteome</keyword>
<feature type="compositionally biased region" description="Pro residues" evidence="1">
    <location>
        <begin position="16"/>
        <end position="35"/>
    </location>
</feature>
<dbReference type="eggNOG" id="ENOG502REK3">
    <property type="taxonomic scope" value="Eukaryota"/>
</dbReference>
<evidence type="ECO:0000313" key="2">
    <source>
        <dbReference type="EMBL" id="AEO67257.1"/>
    </source>
</evidence>
<protein>
    <recommendedName>
        <fullName evidence="4">F-box domain-containing protein</fullName>
    </recommendedName>
</protein>
<dbReference type="GeneID" id="11516834"/>
<feature type="region of interest" description="Disordered" evidence="1">
    <location>
        <begin position="1"/>
        <end position="35"/>
    </location>
</feature>
<evidence type="ECO:0008006" key="4">
    <source>
        <dbReference type="Google" id="ProtNLM"/>
    </source>
</evidence>
<dbReference type="EMBL" id="CP003010">
    <property type="protein sequence ID" value="AEO67257.1"/>
    <property type="molecule type" value="Genomic_DNA"/>
</dbReference>
<dbReference type="RefSeq" id="XP_003653593.1">
    <property type="nucleotide sequence ID" value="XM_003653545.1"/>
</dbReference>
<evidence type="ECO:0000313" key="3">
    <source>
        <dbReference type="Proteomes" id="UP000008181"/>
    </source>
</evidence>
<dbReference type="AlphaFoldDB" id="G2R089"/>
<dbReference type="Proteomes" id="UP000008181">
    <property type="component" value="Chromosome 2"/>
</dbReference>